<evidence type="ECO:0000313" key="2">
    <source>
        <dbReference type="Proteomes" id="UP000827294"/>
    </source>
</evidence>
<name>A0AAE8XRJ8_9CAUD</name>
<proteinExistence type="predicted"/>
<dbReference type="Proteomes" id="UP000827294">
    <property type="component" value="Segment"/>
</dbReference>
<dbReference type="EMBL" id="MZ334493">
    <property type="protein sequence ID" value="UBF19260.1"/>
    <property type="molecule type" value="Genomic_DNA"/>
</dbReference>
<accession>A0AAE8XRJ8</accession>
<protein>
    <submittedName>
        <fullName evidence="1">Uncharacterized protein</fullName>
    </submittedName>
</protein>
<reference evidence="1" key="1">
    <citation type="submission" date="2021-05" db="EMBL/GenBank/DDBJ databases">
        <title>Diversity, taxonomy and evolution of archaeal viruses of the class Caudoviricetes.</title>
        <authorList>
            <person name="Liu Y."/>
            <person name="Demina T.A."/>
            <person name="Roux S."/>
            <person name="Aiewsakun P."/>
            <person name="Kazlauskas D."/>
            <person name="Simmonds P."/>
            <person name="Prangishvili D."/>
            <person name="Oksanen H.M."/>
            <person name="Krupovic M."/>
        </authorList>
    </citation>
    <scope>NUCLEOTIDE SEQUENCE</scope>
    <source>
        <strain evidence="1">HRTV-17/5</strain>
    </source>
</reference>
<organism evidence="1 2">
    <name type="scientific">Halorubrum phage HRTV-17</name>
    <dbReference type="NCBI Taxonomy" id="2877997"/>
    <lineage>
        <taxon>Viruses</taxon>
        <taxon>Duplodnaviria</taxon>
        <taxon>Heunggongvirae</taxon>
        <taxon>Uroviricota</taxon>
        <taxon>Caudoviricetes</taxon>
        <taxon>Thumleimavirales</taxon>
        <taxon>Hafunaviridae</taxon>
        <taxon>Haloferacalesvirus</taxon>
        <taxon>Haloferacalesvirus hv8</taxon>
    </lineage>
</organism>
<sequence>MSELRELKDSIEQRLEEIENDSRIPDRENYADEAATVQVNAPLAMIQATTDKERSTLRWVNDRLEAAGVA</sequence>
<evidence type="ECO:0000313" key="1">
    <source>
        <dbReference type="EMBL" id="UBF19260.1"/>
    </source>
</evidence>
<gene>
    <name evidence="1" type="ORF">HRTV-17_gp61</name>
</gene>